<evidence type="ECO:0000256" key="1">
    <source>
        <dbReference type="SAM" id="MobiDB-lite"/>
    </source>
</evidence>
<evidence type="ECO:0000313" key="2">
    <source>
        <dbReference type="EMBL" id="KAK9816358.1"/>
    </source>
</evidence>
<dbReference type="PANTHER" id="PTHR31755:SF3">
    <property type="entry name" value="EXOCYST COMPLEX COMPONENT SEC6"/>
    <property type="match status" value="1"/>
</dbReference>
<organism evidence="2 3">
    <name type="scientific">Apatococcus lobatus</name>
    <dbReference type="NCBI Taxonomy" id="904363"/>
    <lineage>
        <taxon>Eukaryota</taxon>
        <taxon>Viridiplantae</taxon>
        <taxon>Chlorophyta</taxon>
        <taxon>core chlorophytes</taxon>
        <taxon>Trebouxiophyceae</taxon>
        <taxon>Chlorellales</taxon>
        <taxon>Chlorellaceae</taxon>
        <taxon>Apatococcus</taxon>
    </lineage>
</organism>
<dbReference type="EMBL" id="JALJOS010000077">
    <property type="protein sequence ID" value="KAK9816358.1"/>
    <property type="molecule type" value="Genomic_DNA"/>
</dbReference>
<dbReference type="InterPro" id="IPR040320">
    <property type="entry name" value="At4g37920-like"/>
</dbReference>
<name>A0AAW1Q648_9CHLO</name>
<sequence>MAWAALPLSSVPLQNLRSFPDVRSLSWPTKTLCVHSHSLPRHASILLPPATAVATEDSHQQSAPAADSMPPLPPEAKRQRIAICDKLINVFSSRKMDEWRKLIAYSRQWPSLADSVLARILDKAQGAATPDEKLALQRLHRRLNSVHEELQIYNSLLQRFKDAPRYDWESIVALHRSDLIPSFFEHLENTVGGLSAVPREQAELAEMVAAVEASVAAHDQVSQDKDTMLDANASFSELLQAESMEAADATIDKLASDGRLNPALLLTMAKAYSAARETDYTKEEVKDVMAHLYFKAKEKFASEQPAEVRILKHLLTMEDPGQQRASCEEAFKPGAEVQTDKEDFLSTTPERLLTTMDAVLQAFDSQRGKSTMAGEAAGLMHPDVINRMRMLQQLVRQHFTAIPN</sequence>
<gene>
    <name evidence="2" type="ORF">WJX74_002362</name>
</gene>
<keyword evidence="3" id="KW-1185">Reference proteome</keyword>
<dbReference type="AlphaFoldDB" id="A0AAW1Q648"/>
<comment type="caution">
    <text evidence="2">The sequence shown here is derived from an EMBL/GenBank/DDBJ whole genome shotgun (WGS) entry which is preliminary data.</text>
</comment>
<reference evidence="2 3" key="1">
    <citation type="journal article" date="2024" name="Nat. Commun.">
        <title>Phylogenomics reveals the evolutionary origins of lichenization in chlorophyte algae.</title>
        <authorList>
            <person name="Puginier C."/>
            <person name="Libourel C."/>
            <person name="Otte J."/>
            <person name="Skaloud P."/>
            <person name="Haon M."/>
            <person name="Grisel S."/>
            <person name="Petersen M."/>
            <person name="Berrin J.G."/>
            <person name="Delaux P.M."/>
            <person name="Dal Grande F."/>
            <person name="Keller J."/>
        </authorList>
    </citation>
    <scope>NUCLEOTIDE SEQUENCE [LARGE SCALE GENOMIC DNA]</scope>
    <source>
        <strain evidence="2 3">SAG 2145</strain>
    </source>
</reference>
<evidence type="ECO:0000313" key="3">
    <source>
        <dbReference type="Proteomes" id="UP001438707"/>
    </source>
</evidence>
<feature type="region of interest" description="Disordered" evidence="1">
    <location>
        <begin position="53"/>
        <end position="74"/>
    </location>
</feature>
<proteinExistence type="predicted"/>
<accession>A0AAW1Q648</accession>
<protein>
    <submittedName>
        <fullName evidence="2">Uncharacterized protein</fullName>
    </submittedName>
</protein>
<dbReference type="PANTHER" id="PTHR31755">
    <property type="entry name" value="FOLATE RECEPTOR-LIKE"/>
    <property type="match status" value="1"/>
</dbReference>
<dbReference type="Proteomes" id="UP001438707">
    <property type="component" value="Unassembled WGS sequence"/>
</dbReference>